<dbReference type="Proteomes" id="UP001519460">
    <property type="component" value="Unassembled WGS sequence"/>
</dbReference>
<comment type="caution">
    <text evidence="1">The sequence shown here is derived from an EMBL/GenBank/DDBJ whole genome shotgun (WGS) entry which is preliminary data.</text>
</comment>
<gene>
    <name evidence="1" type="ORF">BaRGS_00034305</name>
</gene>
<dbReference type="EMBL" id="JACVVK020000436">
    <property type="protein sequence ID" value="KAK7474483.1"/>
    <property type="molecule type" value="Genomic_DNA"/>
</dbReference>
<sequence>MPGRLSRLKLVTLSRAISLYANTLGNAVWPLAFLSRSAGRFDNGISATLYLSGKHTTYPGYRVTIMAVCKDRLSNGLSGASVTLSTKQHPPSNAKSFVLLGWF</sequence>
<protein>
    <submittedName>
        <fullName evidence="1">Uncharacterized protein</fullName>
    </submittedName>
</protein>
<dbReference type="AlphaFoldDB" id="A0ABD0JID9"/>
<evidence type="ECO:0000313" key="2">
    <source>
        <dbReference type="Proteomes" id="UP001519460"/>
    </source>
</evidence>
<reference evidence="1 2" key="1">
    <citation type="journal article" date="2023" name="Sci. Data">
        <title>Genome assembly of the Korean intertidal mud-creeper Batillaria attramentaria.</title>
        <authorList>
            <person name="Patra A.K."/>
            <person name="Ho P.T."/>
            <person name="Jun S."/>
            <person name="Lee S.J."/>
            <person name="Kim Y."/>
            <person name="Won Y.J."/>
        </authorList>
    </citation>
    <scope>NUCLEOTIDE SEQUENCE [LARGE SCALE GENOMIC DNA]</scope>
    <source>
        <strain evidence="1">Wonlab-2016</strain>
    </source>
</reference>
<keyword evidence="2" id="KW-1185">Reference proteome</keyword>
<organism evidence="1 2">
    <name type="scientific">Batillaria attramentaria</name>
    <dbReference type="NCBI Taxonomy" id="370345"/>
    <lineage>
        <taxon>Eukaryota</taxon>
        <taxon>Metazoa</taxon>
        <taxon>Spiralia</taxon>
        <taxon>Lophotrochozoa</taxon>
        <taxon>Mollusca</taxon>
        <taxon>Gastropoda</taxon>
        <taxon>Caenogastropoda</taxon>
        <taxon>Sorbeoconcha</taxon>
        <taxon>Cerithioidea</taxon>
        <taxon>Batillariidae</taxon>
        <taxon>Batillaria</taxon>
    </lineage>
</organism>
<proteinExistence type="predicted"/>
<name>A0ABD0JID9_9CAEN</name>
<evidence type="ECO:0000313" key="1">
    <source>
        <dbReference type="EMBL" id="KAK7474483.1"/>
    </source>
</evidence>
<accession>A0ABD0JID9</accession>